<dbReference type="InterPro" id="IPR050282">
    <property type="entry name" value="Cycloisomerase_2"/>
</dbReference>
<dbReference type="InterPro" id="IPR015943">
    <property type="entry name" value="WD40/YVTN_repeat-like_dom_sf"/>
</dbReference>
<dbReference type="Gene3D" id="2.130.10.10">
    <property type="entry name" value="YVTN repeat-like/Quinoprotein amine dehydrogenase"/>
    <property type="match status" value="2"/>
</dbReference>
<dbReference type="EMBL" id="FLQR01000007">
    <property type="protein sequence ID" value="SBS72875.1"/>
    <property type="molecule type" value="Genomic_DNA"/>
</dbReference>
<dbReference type="Pfam" id="PF10282">
    <property type="entry name" value="Lactonase"/>
    <property type="match status" value="2"/>
</dbReference>
<sequence length="404" mass="40850">MRFLLGGYTAEMDGAATGIGVLHAGTPHDVLAGGPLGTGPDAVAIGGSPSWIAWHPRGDVLYAALEGAGAVQAFRRTGEVSFVRLGTAVAAGDAVCHLAVAPDGGSLVAACWGDGRVVRMTLAADGTPSAPAVAAPAEDPHGAGGPVPAAGGPLTDGGIDLAAAARALRDAAGAEFAHLVPFAAEADESGQADAPSPVPESAPARRSSRAHQARFLPDGTLVTTDAGFDVIRFWSTAGGRLRERGRVVLPRGSAPRHTVWHPSGHLYVVTEHSLELFALAPDAAGAWRLVGGTPLSPAVSAGDAAAEVALSRDAQFVYAGVRGTDAIASVRVRDAGASFTPVALAEAGVRGPRHHVVVRDTLLVAGQRSDEVASLTLDERTGVPGRVRHRTAAPSPSCILPDAP</sequence>
<proteinExistence type="inferred from homology"/>
<evidence type="ECO:0000256" key="2">
    <source>
        <dbReference type="SAM" id="MobiDB-lite"/>
    </source>
</evidence>
<dbReference type="SUPFAM" id="SSF75011">
    <property type="entry name" value="3-carboxy-cis,cis-mucoante lactonizing enzyme"/>
    <property type="match status" value="1"/>
</dbReference>
<comment type="similarity">
    <text evidence="1">Belongs to the cycloisomerase 2 family.</text>
</comment>
<name>A0A1Y5P2H9_9MICO</name>
<feature type="region of interest" description="Disordered" evidence="2">
    <location>
        <begin position="187"/>
        <end position="212"/>
    </location>
</feature>
<feature type="region of interest" description="Disordered" evidence="2">
    <location>
        <begin position="128"/>
        <end position="149"/>
    </location>
</feature>
<evidence type="ECO:0000256" key="1">
    <source>
        <dbReference type="ARBA" id="ARBA00005564"/>
    </source>
</evidence>
<protein>
    <submittedName>
        <fullName evidence="3">3-carboxymuconate cyclase</fullName>
    </submittedName>
</protein>
<organism evidence="3">
    <name type="scientific">uncultured Microbacterium sp</name>
    <dbReference type="NCBI Taxonomy" id="191216"/>
    <lineage>
        <taxon>Bacteria</taxon>
        <taxon>Bacillati</taxon>
        <taxon>Actinomycetota</taxon>
        <taxon>Actinomycetes</taxon>
        <taxon>Micrococcales</taxon>
        <taxon>Microbacteriaceae</taxon>
        <taxon>Microbacterium</taxon>
        <taxon>environmental samples</taxon>
    </lineage>
</organism>
<evidence type="ECO:0000313" key="3">
    <source>
        <dbReference type="EMBL" id="SBS72875.1"/>
    </source>
</evidence>
<dbReference type="GO" id="GO:0017057">
    <property type="term" value="F:6-phosphogluconolactonase activity"/>
    <property type="evidence" value="ECO:0007669"/>
    <property type="project" value="TreeGrafter"/>
</dbReference>
<dbReference type="PANTHER" id="PTHR30344">
    <property type="entry name" value="6-PHOSPHOGLUCONOLACTONASE-RELATED"/>
    <property type="match status" value="1"/>
</dbReference>
<reference evidence="3" key="1">
    <citation type="submission" date="2016-03" db="EMBL/GenBank/DDBJ databases">
        <authorList>
            <person name="Ploux O."/>
        </authorList>
    </citation>
    <scope>NUCLEOTIDE SEQUENCE</scope>
    <source>
        <strain evidence="3">UC1</strain>
    </source>
</reference>
<gene>
    <name evidence="3" type="ORF">MIPYR_30271</name>
</gene>
<dbReference type="PANTHER" id="PTHR30344:SF1">
    <property type="entry name" value="6-PHOSPHOGLUCONOLACTONASE"/>
    <property type="match status" value="1"/>
</dbReference>
<dbReference type="InterPro" id="IPR019405">
    <property type="entry name" value="Lactonase_7-beta_prop"/>
</dbReference>
<dbReference type="RefSeq" id="WP_295576193.1">
    <property type="nucleotide sequence ID" value="NZ_FLQR01000007.1"/>
</dbReference>
<dbReference type="AlphaFoldDB" id="A0A1Y5P2H9"/>
<accession>A0A1Y5P2H9</accession>